<dbReference type="Gene3D" id="3.70.10.10">
    <property type="match status" value="1"/>
</dbReference>
<dbReference type="InterPro" id="IPR046938">
    <property type="entry name" value="DNA_clamp_sf"/>
</dbReference>
<evidence type="ECO:0000256" key="6">
    <source>
        <dbReference type="ARBA" id="ARBA00022705"/>
    </source>
</evidence>
<evidence type="ECO:0000256" key="3">
    <source>
        <dbReference type="ARBA" id="ARBA00022490"/>
    </source>
</evidence>
<dbReference type="GO" id="GO:0008408">
    <property type="term" value="F:3'-5' exonuclease activity"/>
    <property type="evidence" value="ECO:0007669"/>
    <property type="project" value="InterPro"/>
</dbReference>
<dbReference type="Pfam" id="PF02768">
    <property type="entry name" value="DNA_pol3_beta_3"/>
    <property type="match status" value="1"/>
</dbReference>
<sequence>MRCALNRDLLAEALGTVVSIVPSRSTYPVFHNILLEIEQGRLAITGADGDNVVRQEVKLEGKSEDGSVLVDGRRLTELVRMSNAETVTLKTTESKVAFESGRMKAELVQLAPEQFPELPKLPQEIQFEFPLTTLFEMYDICSFAVSRDDSRPVMTAINWEVGKSESRMVATDAVRLAFVSRKVKVPVKTKLLLAPKAVNILPRGEEKVQVYADQKMVGFRLENTTVISRTIEGPYPDYERVIPKNMPAKAVVSRESLAGALRRAMVMANPVSKQISIEFTAKSMIIRAKSEETGDSEEELDCSYKGEELTVGFNGGFLLDILNHIGTEELTIELSTPMSPVMVKPVSEEQNGEELFIMMPVRLD</sequence>
<dbReference type="GO" id="GO:0003887">
    <property type="term" value="F:DNA-directed DNA polymerase activity"/>
    <property type="evidence" value="ECO:0007669"/>
    <property type="project" value="UniProtKB-UniRule"/>
</dbReference>
<name>A0A7C1ND57_UNCW3</name>
<evidence type="ECO:0000256" key="2">
    <source>
        <dbReference type="ARBA" id="ARBA00010752"/>
    </source>
</evidence>
<dbReference type="PANTHER" id="PTHR30478:SF0">
    <property type="entry name" value="BETA SLIDING CLAMP"/>
    <property type="match status" value="1"/>
</dbReference>
<feature type="domain" description="DNA polymerase III beta sliding clamp central" evidence="11">
    <location>
        <begin position="139"/>
        <end position="237"/>
    </location>
</feature>
<dbReference type="CDD" id="cd00140">
    <property type="entry name" value="beta_clamp"/>
    <property type="match status" value="1"/>
</dbReference>
<proteinExistence type="inferred from homology"/>
<evidence type="ECO:0000256" key="1">
    <source>
        <dbReference type="ARBA" id="ARBA00004496"/>
    </source>
</evidence>
<evidence type="ECO:0000259" key="11">
    <source>
        <dbReference type="Pfam" id="PF02767"/>
    </source>
</evidence>
<dbReference type="PANTHER" id="PTHR30478">
    <property type="entry name" value="DNA POLYMERASE III SUBUNIT BETA"/>
    <property type="match status" value="1"/>
</dbReference>
<protein>
    <recommendedName>
        <fullName evidence="9">Beta sliding clamp</fullName>
    </recommendedName>
</protein>
<dbReference type="Pfam" id="PF02767">
    <property type="entry name" value="DNA_pol3_beta_2"/>
    <property type="match status" value="1"/>
</dbReference>
<evidence type="ECO:0000256" key="8">
    <source>
        <dbReference type="ARBA" id="ARBA00023125"/>
    </source>
</evidence>
<dbReference type="InterPro" id="IPR022635">
    <property type="entry name" value="DNA_polIII_beta_C"/>
</dbReference>
<comment type="similarity">
    <text evidence="2 9">Belongs to the beta sliding clamp family.</text>
</comment>
<evidence type="ECO:0000256" key="4">
    <source>
        <dbReference type="ARBA" id="ARBA00022679"/>
    </source>
</evidence>
<evidence type="ECO:0000259" key="10">
    <source>
        <dbReference type="Pfam" id="PF00712"/>
    </source>
</evidence>
<dbReference type="InterPro" id="IPR022634">
    <property type="entry name" value="DNA_polIII_beta_N"/>
</dbReference>
<dbReference type="Pfam" id="PF00712">
    <property type="entry name" value="DNA_pol3_beta"/>
    <property type="match status" value="1"/>
</dbReference>
<comment type="subunit">
    <text evidence="9">Forms a ring-shaped head-to-tail homodimer around DNA.</text>
</comment>
<dbReference type="EMBL" id="DSLG01000002">
    <property type="protein sequence ID" value="HEA86578.1"/>
    <property type="molecule type" value="Genomic_DNA"/>
</dbReference>
<comment type="subcellular location">
    <subcellularLocation>
        <location evidence="1 9">Cytoplasm</location>
    </subcellularLocation>
</comment>
<keyword evidence="7 9" id="KW-0239">DNA-directed DNA polymerase</keyword>
<organism evidence="13">
    <name type="scientific">candidate division WOR-3 bacterium</name>
    <dbReference type="NCBI Taxonomy" id="2052148"/>
    <lineage>
        <taxon>Bacteria</taxon>
        <taxon>Bacteria division WOR-3</taxon>
    </lineage>
</organism>
<evidence type="ECO:0000259" key="12">
    <source>
        <dbReference type="Pfam" id="PF02768"/>
    </source>
</evidence>
<dbReference type="InterPro" id="IPR001001">
    <property type="entry name" value="DNA_polIII_beta"/>
</dbReference>
<comment type="caution">
    <text evidence="13">The sequence shown here is derived from an EMBL/GenBank/DDBJ whole genome shotgun (WGS) entry which is preliminary data.</text>
</comment>
<evidence type="ECO:0000256" key="5">
    <source>
        <dbReference type="ARBA" id="ARBA00022695"/>
    </source>
</evidence>
<dbReference type="GO" id="GO:0003677">
    <property type="term" value="F:DNA binding"/>
    <property type="evidence" value="ECO:0007669"/>
    <property type="project" value="UniProtKB-UniRule"/>
</dbReference>
<evidence type="ECO:0000256" key="9">
    <source>
        <dbReference type="PIRNR" id="PIRNR000804"/>
    </source>
</evidence>
<dbReference type="NCBIfam" id="TIGR00663">
    <property type="entry name" value="dnan"/>
    <property type="match status" value="1"/>
</dbReference>
<dbReference type="PIRSF" id="PIRSF000804">
    <property type="entry name" value="DNA_pol_III_b"/>
    <property type="match status" value="1"/>
</dbReference>
<dbReference type="AlphaFoldDB" id="A0A7C1ND57"/>
<accession>A0A7C1ND57</accession>
<evidence type="ECO:0000256" key="7">
    <source>
        <dbReference type="ARBA" id="ARBA00022932"/>
    </source>
</evidence>
<dbReference type="InterPro" id="IPR022637">
    <property type="entry name" value="DNA_polIII_beta_cen"/>
</dbReference>
<feature type="domain" description="DNA polymerase III beta sliding clamp N-terminal" evidence="10">
    <location>
        <begin position="1"/>
        <end position="119"/>
    </location>
</feature>
<keyword evidence="3 9" id="KW-0963">Cytoplasm</keyword>
<keyword evidence="5 9" id="KW-0548">Nucleotidyltransferase</keyword>
<keyword evidence="6 9" id="KW-0235">DNA replication</keyword>
<keyword evidence="4 9" id="KW-0808">Transferase</keyword>
<keyword evidence="8" id="KW-0238">DNA-binding</keyword>
<reference evidence="13" key="1">
    <citation type="journal article" date="2020" name="mSystems">
        <title>Genome- and Community-Level Interaction Insights into Carbon Utilization and Element Cycling Functions of Hydrothermarchaeota in Hydrothermal Sediment.</title>
        <authorList>
            <person name="Zhou Z."/>
            <person name="Liu Y."/>
            <person name="Xu W."/>
            <person name="Pan J."/>
            <person name="Luo Z.H."/>
            <person name="Li M."/>
        </authorList>
    </citation>
    <scope>NUCLEOTIDE SEQUENCE [LARGE SCALE GENOMIC DNA]</scope>
    <source>
        <strain evidence="13">SpSt-265</strain>
    </source>
</reference>
<gene>
    <name evidence="13" type="primary">dnaN</name>
    <name evidence="13" type="ORF">ENP94_01025</name>
</gene>
<dbReference type="GO" id="GO:0006271">
    <property type="term" value="P:DNA strand elongation involved in DNA replication"/>
    <property type="evidence" value="ECO:0007669"/>
    <property type="project" value="TreeGrafter"/>
</dbReference>
<dbReference type="GO" id="GO:0009360">
    <property type="term" value="C:DNA polymerase III complex"/>
    <property type="evidence" value="ECO:0007669"/>
    <property type="project" value="InterPro"/>
</dbReference>
<dbReference type="Gene3D" id="3.10.150.10">
    <property type="entry name" value="DNA Polymerase III, subunit A, domain 2"/>
    <property type="match status" value="1"/>
</dbReference>
<dbReference type="SMART" id="SM00480">
    <property type="entry name" value="POL3Bc"/>
    <property type="match status" value="1"/>
</dbReference>
<evidence type="ECO:0000313" key="13">
    <source>
        <dbReference type="EMBL" id="HEA86578.1"/>
    </source>
</evidence>
<comment type="function">
    <text evidence="9">Confers DNA tethering and processivity to DNA polymerases and other proteins. Acts as a clamp, forming a ring around DNA (a reaction catalyzed by the clamp-loading complex) which diffuses in an ATP-independent manner freely and bidirectionally along dsDNA. Initially characterized for its ability to contact the catalytic subunit of DNA polymerase III (Pol III), a complex, multichain enzyme responsible for most of the replicative synthesis in bacteria; Pol III exhibits 3'-5' exonuclease proofreading activity. The beta chain is required for initiation of replication as well as for processivity of DNA replication.</text>
</comment>
<feature type="domain" description="DNA polymerase III beta sliding clamp C-terminal" evidence="12">
    <location>
        <begin position="240"/>
        <end position="350"/>
    </location>
</feature>
<dbReference type="GO" id="GO:0005737">
    <property type="term" value="C:cytoplasm"/>
    <property type="evidence" value="ECO:0007669"/>
    <property type="project" value="UniProtKB-SubCell"/>
</dbReference>
<dbReference type="SUPFAM" id="SSF55979">
    <property type="entry name" value="DNA clamp"/>
    <property type="match status" value="3"/>
</dbReference>